<dbReference type="EC" id="3.5.4.2" evidence="2 6"/>
<organism evidence="9 10">
    <name type="scientific">Clostridium puniceum</name>
    <dbReference type="NCBI Taxonomy" id="29367"/>
    <lineage>
        <taxon>Bacteria</taxon>
        <taxon>Bacillati</taxon>
        <taxon>Bacillota</taxon>
        <taxon>Clostridia</taxon>
        <taxon>Eubacteriales</taxon>
        <taxon>Clostridiaceae</taxon>
        <taxon>Clostridium</taxon>
    </lineage>
</organism>
<evidence type="ECO:0000313" key="9">
    <source>
        <dbReference type="EMBL" id="OOM74668.1"/>
    </source>
</evidence>
<sequence length="589" mass="65149">MNKQKLINHIKASNKRIRCDLVIKNVTIIDVFNKNSFVDNIGIKDGYIVGIGDYEGVEVIDGTNKYICPGLIDSHCHIESSLVTPAEYYKVALLNGVTSVIADPHEISNVMGIDGINFMLNSSKGIPFDIYFMLPSCVPGTSFESSGATLLANDLKFFYKDDKILGLAEVMDYPAVSNCEDNMIDKIYDAITSNKVIDGHSAGFTPMMTNTYRNANILTDHECNNTEEALEKVRRGMYVLIREGSVAKNLKELLPAVNESNCSRFCFCTDDKHIDDMINNGSINSSIVYAIKNGLNPETAIQMATINPSILYKLTNKGAIAPGYIADFILLNNLEEFQISSVYKEGKLVALDGNLVGLNNNLTKNSFLDSFAPNTINLSSLKKDDFKINIPNRNFKNLNVIEIIPNKLESINLKVKFSDIDSMKNGKFKYFKCSPKDDLIKISVVERHKATGNIGLGILKGLGIKEGAIGTTIAHDSHNLILAGTNDKDMLFAAKELEKLHGGIIVVKNETVLAHIQLEIAGLMTSRKYSEIEADLETLHSAVKIIAPYINFNPFLTLSFLSLPVIPDIKITDKGLFDVVNFKFIDIFE</sequence>
<dbReference type="Pfam" id="PF01979">
    <property type="entry name" value="Amidohydro_1"/>
    <property type="match status" value="1"/>
</dbReference>
<dbReference type="AlphaFoldDB" id="A0A1S8TAA2"/>
<dbReference type="Gene3D" id="3.20.20.140">
    <property type="entry name" value="Metal-dependent hydrolases"/>
    <property type="match status" value="1"/>
</dbReference>
<dbReference type="InterPro" id="IPR032466">
    <property type="entry name" value="Metal_Hydrolase"/>
</dbReference>
<dbReference type="EMBL" id="LZZM01000196">
    <property type="protein sequence ID" value="OOM74668.1"/>
    <property type="molecule type" value="Genomic_DNA"/>
</dbReference>
<proteinExistence type="inferred from homology"/>
<evidence type="ECO:0000259" key="7">
    <source>
        <dbReference type="Pfam" id="PF01979"/>
    </source>
</evidence>
<evidence type="ECO:0000256" key="4">
    <source>
        <dbReference type="ARBA" id="ARBA00023211"/>
    </source>
</evidence>
<dbReference type="Proteomes" id="UP000190890">
    <property type="component" value="Unassembled WGS sequence"/>
</dbReference>
<dbReference type="Pfam" id="PF13382">
    <property type="entry name" value="Adenine_deam_C"/>
    <property type="match status" value="1"/>
</dbReference>
<dbReference type="PANTHER" id="PTHR11113">
    <property type="entry name" value="N-ACETYLGLUCOSAMINE-6-PHOSPHATE DEACETYLASE"/>
    <property type="match status" value="1"/>
</dbReference>
<dbReference type="CDD" id="cd01295">
    <property type="entry name" value="AdeC"/>
    <property type="match status" value="1"/>
</dbReference>
<dbReference type="GO" id="GO:0000034">
    <property type="term" value="F:adenine deaminase activity"/>
    <property type="evidence" value="ECO:0007669"/>
    <property type="project" value="UniProtKB-UniRule"/>
</dbReference>
<reference evidence="9 10" key="1">
    <citation type="submission" date="2016-05" db="EMBL/GenBank/DDBJ databases">
        <title>Microbial solvent formation.</title>
        <authorList>
            <person name="Poehlein A."/>
            <person name="Montoya Solano J.D."/>
            <person name="Flitsch S."/>
            <person name="Krabben P."/>
            <person name="Duerre P."/>
            <person name="Daniel R."/>
        </authorList>
    </citation>
    <scope>NUCLEOTIDE SEQUENCE [LARGE SCALE GENOMIC DNA]</scope>
    <source>
        <strain evidence="9 10">DSM 2619</strain>
    </source>
</reference>
<dbReference type="GO" id="GO:0006146">
    <property type="term" value="P:adenine catabolic process"/>
    <property type="evidence" value="ECO:0007669"/>
    <property type="project" value="InterPro"/>
</dbReference>
<gene>
    <name evidence="9" type="primary">adeC</name>
    <name evidence="6" type="synonym">ade</name>
    <name evidence="9" type="ORF">CLPUN_37930</name>
</gene>
<evidence type="ECO:0000256" key="2">
    <source>
        <dbReference type="ARBA" id="ARBA00012782"/>
    </source>
</evidence>
<keyword evidence="3 6" id="KW-0378">Hydrolase</keyword>
<dbReference type="RefSeq" id="WP_077848791.1">
    <property type="nucleotide sequence ID" value="NZ_LZZM01000196.1"/>
</dbReference>
<dbReference type="InterPro" id="IPR011059">
    <property type="entry name" value="Metal-dep_hydrolase_composite"/>
</dbReference>
<evidence type="ECO:0000313" key="10">
    <source>
        <dbReference type="Proteomes" id="UP000190890"/>
    </source>
</evidence>
<dbReference type="HAMAP" id="MF_01518">
    <property type="entry name" value="Adenine_deamin"/>
    <property type="match status" value="1"/>
</dbReference>
<dbReference type="SUPFAM" id="SSF51338">
    <property type="entry name" value="Composite domain of metallo-dependent hydrolases"/>
    <property type="match status" value="1"/>
</dbReference>
<evidence type="ECO:0000256" key="5">
    <source>
        <dbReference type="ARBA" id="ARBA00047720"/>
    </source>
</evidence>
<dbReference type="NCBIfam" id="TIGR01178">
    <property type="entry name" value="ade"/>
    <property type="match status" value="1"/>
</dbReference>
<dbReference type="OrthoDB" id="9775607at2"/>
<dbReference type="SUPFAM" id="SSF51556">
    <property type="entry name" value="Metallo-dependent hydrolases"/>
    <property type="match status" value="1"/>
</dbReference>
<evidence type="ECO:0000256" key="1">
    <source>
        <dbReference type="ARBA" id="ARBA00006773"/>
    </source>
</evidence>
<dbReference type="InterPro" id="IPR006679">
    <property type="entry name" value="Adenine_deam"/>
</dbReference>
<keyword evidence="4 6" id="KW-0464">Manganese</keyword>
<comment type="similarity">
    <text evidence="1 6">Belongs to the metallo-dependent hydrolases superfamily. Adenine deaminase family.</text>
</comment>
<dbReference type="Gene3D" id="2.30.40.10">
    <property type="entry name" value="Urease, subunit C, domain 1"/>
    <property type="match status" value="1"/>
</dbReference>
<comment type="caution">
    <text evidence="9">The sequence shown here is derived from an EMBL/GenBank/DDBJ whole genome shotgun (WGS) entry which is preliminary data.</text>
</comment>
<evidence type="ECO:0000256" key="6">
    <source>
        <dbReference type="HAMAP-Rule" id="MF_01518"/>
    </source>
</evidence>
<comment type="catalytic activity">
    <reaction evidence="5 6">
        <text>adenine + H2O + H(+) = hypoxanthine + NH4(+)</text>
        <dbReference type="Rhea" id="RHEA:23688"/>
        <dbReference type="ChEBI" id="CHEBI:15377"/>
        <dbReference type="ChEBI" id="CHEBI:15378"/>
        <dbReference type="ChEBI" id="CHEBI:16708"/>
        <dbReference type="ChEBI" id="CHEBI:17368"/>
        <dbReference type="ChEBI" id="CHEBI:28938"/>
        <dbReference type="EC" id="3.5.4.2"/>
    </reaction>
</comment>
<protein>
    <recommendedName>
        <fullName evidence="2 6">Adenine deaminase</fullName>
        <shortName evidence="6">Adenase</shortName>
        <shortName evidence="6">Adenine aminase</shortName>
        <ecNumber evidence="2 6">3.5.4.2</ecNumber>
    </recommendedName>
</protein>
<dbReference type="InterPro" id="IPR026912">
    <property type="entry name" value="Adenine_deam_C"/>
</dbReference>
<evidence type="ECO:0000259" key="8">
    <source>
        <dbReference type="Pfam" id="PF13382"/>
    </source>
</evidence>
<dbReference type="InterPro" id="IPR006680">
    <property type="entry name" value="Amidohydro-rel"/>
</dbReference>
<dbReference type="STRING" id="29367.CLPUN_37930"/>
<feature type="domain" description="Amidohydrolase-related" evidence="7">
    <location>
        <begin position="66"/>
        <end position="349"/>
    </location>
</feature>
<comment type="cofactor">
    <cofactor evidence="6">
        <name>Mn(2+)</name>
        <dbReference type="ChEBI" id="CHEBI:29035"/>
    </cofactor>
</comment>
<keyword evidence="10" id="KW-1185">Reference proteome</keyword>
<feature type="domain" description="Adenine deaminase C-terminal" evidence="8">
    <location>
        <begin position="429"/>
        <end position="583"/>
    </location>
</feature>
<dbReference type="PANTHER" id="PTHR11113:SF2">
    <property type="entry name" value="ADENINE DEAMINASE"/>
    <property type="match status" value="1"/>
</dbReference>
<name>A0A1S8TAA2_9CLOT</name>
<accession>A0A1S8TAA2</accession>
<evidence type="ECO:0000256" key="3">
    <source>
        <dbReference type="ARBA" id="ARBA00022801"/>
    </source>
</evidence>